<dbReference type="OMA" id="ENQYDSK"/>
<proteinExistence type="predicted"/>
<keyword evidence="2" id="KW-1185">Reference proteome</keyword>
<dbReference type="Proteomes" id="UP000000600">
    <property type="component" value="Unassembled WGS sequence"/>
</dbReference>
<evidence type="ECO:0000313" key="1">
    <source>
        <dbReference type="EMBL" id="CAK86009.1"/>
    </source>
</evidence>
<name>A0DSJ2_PARTE</name>
<dbReference type="EMBL" id="CT868552">
    <property type="protein sequence ID" value="CAK86009.1"/>
    <property type="molecule type" value="Genomic_DNA"/>
</dbReference>
<gene>
    <name evidence="1" type="ORF">GSPATT00019713001</name>
</gene>
<dbReference type="OrthoDB" id="306150at2759"/>
<evidence type="ECO:0008006" key="3">
    <source>
        <dbReference type="Google" id="ProtNLM"/>
    </source>
</evidence>
<dbReference type="HOGENOM" id="CLU_074481_0_0_1"/>
<organism evidence="1 2">
    <name type="scientific">Paramecium tetraurelia</name>
    <dbReference type="NCBI Taxonomy" id="5888"/>
    <lineage>
        <taxon>Eukaryota</taxon>
        <taxon>Sar</taxon>
        <taxon>Alveolata</taxon>
        <taxon>Ciliophora</taxon>
        <taxon>Intramacronucleata</taxon>
        <taxon>Oligohymenophorea</taxon>
        <taxon>Peniculida</taxon>
        <taxon>Parameciidae</taxon>
        <taxon>Paramecium</taxon>
    </lineage>
</organism>
<dbReference type="GeneID" id="5039191"/>
<dbReference type="AlphaFoldDB" id="A0DSJ2"/>
<dbReference type="RefSeq" id="XP_001453406.1">
    <property type="nucleotide sequence ID" value="XM_001453369.1"/>
</dbReference>
<dbReference type="KEGG" id="ptm:GSPATT00019713001"/>
<protein>
    <recommendedName>
        <fullName evidence="3">AP180 N-terminal homology (ANTH) domain-containing protein</fullName>
    </recommendedName>
</protein>
<sequence>MEFKLKISNIMITNFQEFVNNSQPILDALRDLNIFDKNNEFQSQQSISIRLKSFFENAQTKKQFLKSLFKIFERESQKEGNFQIKLKLLLLLHLILSSQVARAELSKILISKQINIQINNTTLGKVCQQYYFYLYKLASQTTFINEDVINGELLIYFTLSNQCILGIGIQSQIEDVDSFQTNHLLANTVKFIYYDLQDIAIFIMKDVKSLIENQYDSKQKKLQILELYKECQVLQQKMLSFYRFNRNFSHFSQIMPPFSLVVEQRYLKDLQNNTTKMHSQTNMNKLNQERVKYKPQTTKQRQMIKFEFAEQKQQPESPHFSFSN</sequence>
<reference evidence="1 2" key="1">
    <citation type="journal article" date="2006" name="Nature">
        <title>Global trends of whole-genome duplications revealed by the ciliate Paramecium tetraurelia.</title>
        <authorList>
            <consortium name="Genoscope"/>
            <person name="Aury J.-M."/>
            <person name="Jaillon O."/>
            <person name="Duret L."/>
            <person name="Noel B."/>
            <person name="Jubin C."/>
            <person name="Porcel B.M."/>
            <person name="Segurens B."/>
            <person name="Daubin V."/>
            <person name="Anthouard V."/>
            <person name="Aiach N."/>
            <person name="Arnaiz O."/>
            <person name="Billaut A."/>
            <person name="Beisson J."/>
            <person name="Blanc I."/>
            <person name="Bouhouche K."/>
            <person name="Camara F."/>
            <person name="Duharcourt S."/>
            <person name="Guigo R."/>
            <person name="Gogendeau D."/>
            <person name="Katinka M."/>
            <person name="Keller A.-M."/>
            <person name="Kissmehl R."/>
            <person name="Klotz C."/>
            <person name="Koll F."/>
            <person name="Le Moue A."/>
            <person name="Lepere C."/>
            <person name="Malinsky S."/>
            <person name="Nowacki M."/>
            <person name="Nowak J.K."/>
            <person name="Plattner H."/>
            <person name="Poulain J."/>
            <person name="Ruiz F."/>
            <person name="Serrano V."/>
            <person name="Zagulski M."/>
            <person name="Dessen P."/>
            <person name="Betermier M."/>
            <person name="Weissenbach J."/>
            <person name="Scarpelli C."/>
            <person name="Schachter V."/>
            <person name="Sperling L."/>
            <person name="Meyer E."/>
            <person name="Cohen J."/>
            <person name="Wincker P."/>
        </authorList>
    </citation>
    <scope>NUCLEOTIDE SEQUENCE [LARGE SCALE GENOMIC DNA]</scope>
    <source>
        <strain evidence="1 2">Stock d4-2</strain>
    </source>
</reference>
<evidence type="ECO:0000313" key="2">
    <source>
        <dbReference type="Proteomes" id="UP000000600"/>
    </source>
</evidence>
<dbReference type="InParanoid" id="A0DSJ2"/>
<accession>A0DSJ2</accession>